<dbReference type="EMBL" id="JANPWB010000010">
    <property type="protein sequence ID" value="KAJ1136414.1"/>
    <property type="molecule type" value="Genomic_DNA"/>
</dbReference>
<keyword evidence="3" id="KW-1185">Reference proteome</keyword>
<organism evidence="2 3">
    <name type="scientific">Pleurodeles waltl</name>
    <name type="common">Iberian ribbed newt</name>
    <dbReference type="NCBI Taxonomy" id="8319"/>
    <lineage>
        <taxon>Eukaryota</taxon>
        <taxon>Metazoa</taxon>
        <taxon>Chordata</taxon>
        <taxon>Craniata</taxon>
        <taxon>Vertebrata</taxon>
        <taxon>Euteleostomi</taxon>
        <taxon>Amphibia</taxon>
        <taxon>Batrachia</taxon>
        <taxon>Caudata</taxon>
        <taxon>Salamandroidea</taxon>
        <taxon>Salamandridae</taxon>
        <taxon>Pleurodelinae</taxon>
        <taxon>Pleurodeles</taxon>
    </lineage>
</organism>
<feature type="region of interest" description="Disordered" evidence="1">
    <location>
        <begin position="30"/>
        <end position="62"/>
    </location>
</feature>
<feature type="region of interest" description="Disordered" evidence="1">
    <location>
        <begin position="89"/>
        <end position="149"/>
    </location>
</feature>
<dbReference type="Proteomes" id="UP001066276">
    <property type="component" value="Chromosome 6"/>
</dbReference>
<gene>
    <name evidence="2" type="ORF">NDU88_002831</name>
</gene>
<dbReference type="AlphaFoldDB" id="A0AAV7QB11"/>
<protein>
    <submittedName>
        <fullName evidence="2">Uncharacterized protein</fullName>
    </submittedName>
</protein>
<evidence type="ECO:0000256" key="1">
    <source>
        <dbReference type="SAM" id="MobiDB-lite"/>
    </source>
</evidence>
<feature type="compositionally biased region" description="Polar residues" evidence="1">
    <location>
        <begin position="135"/>
        <end position="144"/>
    </location>
</feature>
<proteinExistence type="predicted"/>
<reference evidence="2" key="1">
    <citation type="journal article" date="2022" name="bioRxiv">
        <title>Sequencing and chromosome-scale assembly of the giantPleurodeles waltlgenome.</title>
        <authorList>
            <person name="Brown T."/>
            <person name="Elewa A."/>
            <person name="Iarovenko S."/>
            <person name="Subramanian E."/>
            <person name="Araus A.J."/>
            <person name="Petzold A."/>
            <person name="Susuki M."/>
            <person name="Suzuki K.-i.T."/>
            <person name="Hayashi T."/>
            <person name="Toyoda A."/>
            <person name="Oliveira C."/>
            <person name="Osipova E."/>
            <person name="Leigh N.D."/>
            <person name="Simon A."/>
            <person name="Yun M.H."/>
        </authorList>
    </citation>
    <scope>NUCLEOTIDE SEQUENCE</scope>
    <source>
        <strain evidence="2">20211129_DDA</strain>
        <tissue evidence="2">Liver</tissue>
    </source>
</reference>
<accession>A0AAV7QB11</accession>
<sequence>MGMLSDVTGVEFRTGDLKLMTDYTAAAEEAEKDAGSLPMENMPRDDLAPDVGFARTDSLGPTSSADFLEQIAASVIKDHKYNPFTSLEAAGSLPRLHTNTLDATESDSSHSSKWEPTDDPKPSGKRKRKSRNIEEQNQTQNTLSFDPEAICDLPNGFPARKWGALCAGQNP</sequence>
<name>A0AAV7QB11_PLEWA</name>
<comment type="caution">
    <text evidence="2">The sequence shown here is derived from an EMBL/GenBank/DDBJ whole genome shotgun (WGS) entry which is preliminary data.</text>
</comment>
<feature type="compositionally biased region" description="Basic and acidic residues" evidence="1">
    <location>
        <begin position="107"/>
        <end position="122"/>
    </location>
</feature>
<evidence type="ECO:0000313" key="3">
    <source>
        <dbReference type="Proteomes" id="UP001066276"/>
    </source>
</evidence>
<evidence type="ECO:0000313" key="2">
    <source>
        <dbReference type="EMBL" id="KAJ1136414.1"/>
    </source>
</evidence>